<dbReference type="Proteomes" id="UP001595799">
    <property type="component" value="Unassembled WGS sequence"/>
</dbReference>
<name>A0ABV8UNG2_9PROT</name>
<reference evidence="3" key="1">
    <citation type="journal article" date="2019" name="Int. J. Syst. Evol. Microbiol.">
        <title>The Global Catalogue of Microorganisms (GCM) 10K type strain sequencing project: providing services to taxonomists for standard genome sequencing and annotation.</title>
        <authorList>
            <consortium name="The Broad Institute Genomics Platform"/>
            <consortium name="The Broad Institute Genome Sequencing Center for Infectious Disease"/>
            <person name="Wu L."/>
            <person name="Ma J."/>
        </authorList>
    </citation>
    <scope>NUCLEOTIDE SEQUENCE [LARGE SCALE GENOMIC DNA]</scope>
    <source>
        <strain evidence="3">CECT 8472</strain>
    </source>
</reference>
<evidence type="ECO:0000259" key="1">
    <source>
        <dbReference type="PROSITE" id="PS51186"/>
    </source>
</evidence>
<accession>A0ABV8UNG2</accession>
<dbReference type="GO" id="GO:0016746">
    <property type="term" value="F:acyltransferase activity"/>
    <property type="evidence" value="ECO:0007669"/>
    <property type="project" value="UniProtKB-KW"/>
</dbReference>
<evidence type="ECO:0000313" key="3">
    <source>
        <dbReference type="Proteomes" id="UP001595799"/>
    </source>
</evidence>
<dbReference type="InterPro" id="IPR016181">
    <property type="entry name" value="Acyl_CoA_acyltransferase"/>
</dbReference>
<keyword evidence="2" id="KW-0808">Transferase</keyword>
<dbReference type="EC" id="2.3.1.-" evidence="2"/>
<feature type="domain" description="N-acetyltransferase" evidence="1">
    <location>
        <begin position="13"/>
        <end position="174"/>
    </location>
</feature>
<dbReference type="SUPFAM" id="SSF55729">
    <property type="entry name" value="Acyl-CoA N-acyltransferases (Nat)"/>
    <property type="match status" value="1"/>
</dbReference>
<dbReference type="Gene3D" id="3.40.630.30">
    <property type="match status" value="1"/>
</dbReference>
<gene>
    <name evidence="2" type="ORF">ACFOW6_13045</name>
</gene>
<protein>
    <submittedName>
        <fullName evidence="2">GNAT family N-acetyltransferase</fullName>
        <ecNumber evidence="2">2.3.1.-</ecNumber>
    </submittedName>
</protein>
<dbReference type="RefSeq" id="WP_382422823.1">
    <property type="nucleotide sequence ID" value="NZ_JBHSCW010000007.1"/>
</dbReference>
<dbReference type="PROSITE" id="PS51186">
    <property type="entry name" value="GNAT"/>
    <property type="match status" value="1"/>
</dbReference>
<proteinExistence type="predicted"/>
<keyword evidence="2" id="KW-0012">Acyltransferase</keyword>
<comment type="caution">
    <text evidence="2">The sequence shown here is derived from an EMBL/GenBank/DDBJ whole genome shotgun (WGS) entry which is preliminary data.</text>
</comment>
<evidence type="ECO:0000313" key="2">
    <source>
        <dbReference type="EMBL" id="MFC4352470.1"/>
    </source>
</evidence>
<dbReference type="Pfam" id="PF00583">
    <property type="entry name" value="Acetyltransf_1"/>
    <property type="match status" value="1"/>
</dbReference>
<sequence>MSPAARALQEEGLTTRRLEPADVGQVLDLHRRALQHMADPQWVRPEAPEFFDEVLGPGGSGIGAFDAEGELVAYALLQTRLEEDDLAHLFWSDGGTDMVAKFCGSAVAPEWRGRRLQQTLSLERLEMADSLGMQRLFATAAPGNAASWVSLLNAGMQIGALGLRYGGRLRYTLVRDEQLPDEEAEPALRDLQDLEGQKELLEQGWRGVTLATLPDGGRRLELRPCR</sequence>
<dbReference type="InterPro" id="IPR000182">
    <property type="entry name" value="GNAT_dom"/>
</dbReference>
<keyword evidence="3" id="KW-1185">Reference proteome</keyword>
<organism evidence="2 3">
    <name type="scientific">Fodinicurvata halophila</name>
    <dbReference type="NCBI Taxonomy" id="1419723"/>
    <lineage>
        <taxon>Bacteria</taxon>
        <taxon>Pseudomonadati</taxon>
        <taxon>Pseudomonadota</taxon>
        <taxon>Alphaproteobacteria</taxon>
        <taxon>Rhodospirillales</taxon>
        <taxon>Rhodovibrionaceae</taxon>
        <taxon>Fodinicurvata</taxon>
    </lineage>
</organism>
<dbReference type="EMBL" id="JBHSCW010000007">
    <property type="protein sequence ID" value="MFC4352470.1"/>
    <property type="molecule type" value="Genomic_DNA"/>
</dbReference>